<dbReference type="Gene3D" id="1.25.40.20">
    <property type="entry name" value="Ankyrin repeat-containing domain"/>
    <property type="match status" value="4"/>
</dbReference>
<feature type="repeat" description="ANK" evidence="3">
    <location>
        <begin position="388"/>
        <end position="420"/>
    </location>
</feature>
<dbReference type="EMBL" id="CP002873">
    <property type="protein sequence ID" value="AGA65897.1"/>
    <property type="molecule type" value="Genomic_DNA"/>
</dbReference>
<evidence type="ECO:0000256" key="2">
    <source>
        <dbReference type="ARBA" id="ARBA00023043"/>
    </source>
</evidence>
<dbReference type="SUPFAM" id="SSF48403">
    <property type="entry name" value="Ankyrin repeat"/>
    <property type="match status" value="2"/>
</dbReference>
<gene>
    <name evidence="4" type="ORF">BPP43_02925</name>
</gene>
<dbReference type="RefSeq" id="WP_015274090.1">
    <property type="nucleotide sequence ID" value="NC_019908.1"/>
</dbReference>
<keyword evidence="2 3" id="KW-0040">ANK repeat</keyword>
<dbReference type="Proteomes" id="UP000010793">
    <property type="component" value="Chromosome"/>
</dbReference>
<feature type="repeat" description="ANK" evidence="3">
    <location>
        <begin position="455"/>
        <end position="487"/>
    </location>
</feature>
<dbReference type="Pfam" id="PF13606">
    <property type="entry name" value="Ank_3"/>
    <property type="match status" value="1"/>
</dbReference>
<dbReference type="SMART" id="SM00248">
    <property type="entry name" value="ANK"/>
    <property type="match status" value="15"/>
</dbReference>
<name>A0A3B6VX33_BRAPL</name>
<dbReference type="PROSITE" id="PS50088">
    <property type="entry name" value="ANK_REPEAT"/>
    <property type="match status" value="8"/>
</dbReference>
<dbReference type="PANTHER" id="PTHR23206:SF8">
    <property type="entry name" value="ANKYRIN REPEAT AND KH DOMAIN-CONTAINING 1"/>
    <property type="match status" value="1"/>
</dbReference>
<dbReference type="InterPro" id="IPR051631">
    <property type="entry name" value="Ankyrin-KH/SAM_domain"/>
</dbReference>
<feature type="repeat" description="ANK" evidence="3">
    <location>
        <begin position="356"/>
        <end position="388"/>
    </location>
</feature>
<feature type="repeat" description="ANK" evidence="3">
    <location>
        <begin position="290"/>
        <end position="322"/>
    </location>
</feature>
<evidence type="ECO:0000313" key="4">
    <source>
        <dbReference type="EMBL" id="AGA65897.1"/>
    </source>
</evidence>
<dbReference type="PROSITE" id="PS50297">
    <property type="entry name" value="ANK_REP_REGION"/>
    <property type="match status" value="7"/>
</dbReference>
<dbReference type="KEGG" id="bpip:BPP43_02925"/>
<evidence type="ECO:0000256" key="1">
    <source>
        <dbReference type="ARBA" id="ARBA00022737"/>
    </source>
</evidence>
<dbReference type="PRINTS" id="PR01415">
    <property type="entry name" value="ANKYRIN"/>
</dbReference>
<evidence type="ECO:0000256" key="3">
    <source>
        <dbReference type="PROSITE-ProRule" id="PRU00023"/>
    </source>
</evidence>
<proteinExistence type="predicted"/>
<dbReference type="PANTHER" id="PTHR23206">
    <property type="entry name" value="MASK PROTEIN"/>
    <property type="match status" value="1"/>
</dbReference>
<dbReference type="AlphaFoldDB" id="A0A3B6VX33"/>
<dbReference type="InterPro" id="IPR036770">
    <property type="entry name" value="Ankyrin_rpt-contain_sf"/>
</dbReference>
<protein>
    <submittedName>
        <fullName evidence="4">Ankyrin repeat-containing protein</fullName>
    </submittedName>
</protein>
<dbReference type="InterPro" id="IPR002110">
    <property type="entry name" value="Ankyrin_rpt"/>
</dbReference>
<keyword evidence="5" id="KW-1185">Reference proteome</keyword>
<dbReference type="Pfam" id="PF12796">
    <property type="entry name" value="Ank_2"/>
    <property type="match status" value="5"/>
</dbReference>
<feature type="repeat" description="ANK" evidence="3">
    <location>
        <begin position="38"/>
        <end position="70"/>
    </location>
</feature>
<organism evidence="4 5">
    <name type="scientific">Brachyspira pilosicoli P43/6/78</name>
    <dbReference type="NCBI Taxonomy" id="1042417"/>
    <lineage>
        <taxon>Bacteria</taxon>
        <taxon>Pseudomonadati</taxon>
        <taxon>Spirochaetota</taxon>
        <taxon>Spirochaetia</taxon>
        <taxon>Brachyspirales</taxon>
        <taxon>Brachyspiraceae</taxon>
        <taxon>Brachyspira</taxon>
    </lineage>
</organism>
<evidence type="ECO:0000313" key="5">
    <source>
        <dbReference type="Proteomes" id="UP000010793"/>
    </source>
</evidence>
<accession>A0A3B6VX33</accession>
<feature type="repeat" description="ANK" evidence="3">
    <location>
        <begin position="104"/>
        <end position="136"/>
    </location>
</feature>
<feature type="repeat" description="ANK" evidence="3">
    <location>
        <begin position="74"/>
        <end position="103"/>
    </location>
</feature>
<keyword evidence="1" id="KW-0677">Repeat</keyword>
<reference evidence="4 5" key="1">
    <citation type="journal article" date="2013" name="Genome Announc.">
        <title>Complete Genome Sequence of the Porcine Strain Brachyspira pilosicoli P43/6/78(T.).</title>
        <authorList>
            <person name="Lin C."/>
            <person name="den Bakker H.C."/>
            <person name="Suzuki H."/>
            <person name="Lefebure T."/>
            <person name="Ponnala L."/>
            <person name="Sun Q."/>
            <person name="Stanhope M.J."/>
            <person name="Wiedmann M."/>
            <person name="Duhamel G.E."/>
        </authorList>
    </citation>
    <scope>NUCLEOTIDE SEQUENCE [LARGE SCALE GENOMIC DNA]</scope>
    <source>
        <strain evidence="4 5">P43/6/78</strain>
    </source>
</reference>
<sequence length="544" mass="60981">MMREIEIELHEASANNDILALEILLKNKDININLENVLGLTPLMHAAKFGYAKIVEMLIKAGADINKADKLFITPLMSAAANGHYDVVKLLIENKADVNKKDVNNTTALHYASSANYTDIIKLLVENKADINAKTDLHITPIMYSCQLSNYEAVKFLVDNGAKLDECDIYEENVLHYAISSGNIEIVEYILNKQDLEIPRYALTIASISGNLSLVHYIHSKLKDDRKENIFSSAFISAAHNGHLDIVRYFFDTSKKDAPKAIALASSGGHKNVVEYLLMNGISPNGISDDGKSALIYAIETSNKDIIELLIKYNVDINMPDDDDITPLMYAASVGDIEIVKKLLDNKASIKLVDNLGRNALTHAAMSGNITIIELLLDNGLTLKNKKENISLLMWAVIYDNLKSVKYLIQKGMDIKEKDKNGWNPFMFACAKGYMDIIEYTLKIYPNILAEKSKNNETALIIAADNEKIEVVDYLLSKGACIKEKNSQCRTALEIAIIKNNFEICELIINFYKINYANYNFQEEYNLAKEKGNKKIIDFIQSKL</sequence>
<feature type="repeat" description="ANK" evidence="3">
    <location>
        <begin position="323"/>
        <end position="355"/>
    </location>
</feature>